<gene>
    <name evidence="1" type="ORF">LRLP16767_LRPG3B_00289</name>
</gene>
<name>A0A0U5JF55_LIMRT</name>
<proteinExistence type="predicted"/>
<dbReference type="AlphaFoldDB" id="A0A0U5JF55"/>
<organism evidence="1">
    <name type="scientific">Limosilactobacillus reuteri</name>
    <name type="common">Lactobacillus reuteri</name>
    <dbReference type="NCBI Taxonomy" id="1598"/>
    <lineage>
        <taxon>Bacteria</taxon>
        <taxon>Bacillati</taxon>
        <taxon>Bacillota</taxon>
        <taxon>Bacilli</taxon>
        <taxon>Lactobacillales</taxon>
        <taxon>Lactobacillaceae</taxon>
        <taxon>Limosilactobacillus</taxon>
    </lineage>
</organism>
<protein>
    <submittedName>
        <fullName evidence="1">Uncharacterized protein</fullName>
    </submittedName>
</protein>
<reference evidence="1" key="1">
    <citation type="submission" date="2015-10" db="EMBL/GenBank/DDBJ databases">
        <authorList>
            <person name="Gilbert D.G."/>
        </authorList>
    </citation>
    <scope>NUCLEOTIDE SEQUENCE</scope>
    <source>
        <strain evidence="1">Pg-3b</strain>
    </source>
</reference>
<accession>A0A0U5JF55</accession>
<sequence>MGFLPTRVKLFQKDEQKRKHQVFPETDLNSIVDFDNYRSQMSDIVDDLQHQIWELQRKVNR</sequence>
<dbReference type="RefSeq" id="WP_339111358.1">
    <property type="nucleotide sequence ID" value="NZ_LN887216.1"/>
</dbReference>
<evidence type="ECO:0000313" key="1">
    <source>
        <dbReference type="EMBL" id="CUR36497.1"/>
    </source>
</evidence>
<dbReference type="EMBL" id="LN887216">
    <property type="protein sequence ID" value="CUR36497.1"/>
    <property type="molecule type" value="Genomic_DNA"/>
</dbReference>